<dbReference type="STRING" id="1798396.A2973_03470"/>
<reference evidence="1 2" key="1">
    <citation type="journal article" date="2016" name="Nat. Commun.">
        <title>Thousands of microbial genomes shed light on interconnected biogeochemical processes in an aquifer system.</title>
        <authorList>
            <person name="Anantharaman K."/>
            <person name="Brown C.T."/>
            <person name="Hug L.A."/>
            <person name="Sharon I."/>
            <person name="Castelle C.J."/>
            <person name="Probst A.J."/>
            <person name="Thomas B.C."/>
            <person name="Singh A."/>
            <person name="Wilkins M.J."/>
            <person name="Karaoz U."/>
            <person name="Brodie E.L."/>
            <person name="Williams K.H."/>
            <person name="Hubbard S.S."/>
            <person name="Banfield J.F."/>
        </authorList>
    </citation>
    <scope>NUCLEOTIDE SEQUENCE [LARGE SCALE GENOMIC DNA]</scope>
</reference>
<evidence type="ECO:0000313" key="2">
    <source>
        <dbReference type="Proteomes" id="UP000176409"/>
    </source>
</evidence>
<protein>
    <submittedName>
        <fullName evidence="1">Uncharacterized protein</fullName>
    </submittedName>
</protein>
<comment type="caution">
    <text evidence="1">The sequence shown here is derived from an EMBL/GenBank/DDBJ whole genome shotgun (WGS) entry which is preliminary data.</text>
</comment>
<evidence type="ECO:0000313" key="1">
    <source>
        <dbReference type="EMBL" id="OGG28759.1"/>
    </source>
</evidence>
<sequence>MTETIDEQVSVNLLFNHLKRSVAPTSLYWRGRRYTISNVGLHHITREGRTMLHVFSATDGTTAFKLELNTETLHWKLLEIASHDGL</sequence>
<name>A0A1F6AVP6_9BACT</name>
<gene>
    <name evidence="1" type="ORF">A2973_03470</name>
</gene>
<proteinExistence type="predicted"/>
<dbReference type="Proteomes" id="UP000176409">
    <property type="component" value="Unassembled WGS sequence"/>
</dbReference>
<accession>A0A1F6AVP6</accession>
<organism evidence="1 2">
    <name type="scientific">Candidatus Gottesmanbacteria bacterium RIFCSPLOWO2_01_FULL_49_10</name>
    <dbReference type="NCBI Taxonomy" id="1798396"/>
    <lineage>
        <taxon>Bacteria</taxon>
        <taxon>Candidatus Gottesmaniibacteriota</taxon>
    </lineage>
</organism>
<dbReference type="EMBL" id="MFJZ01000072">
    <property type="protein sequence ID" value="OGG28759.1"/>
    <property type="molecule type" value="Genomic_DNA"/>
</dbReference>
<dbReference type="AlphaFoldDB" id="A0A1F6AVP6"/>